<feature type="domain" description="DUF4347" evidence="3">
    <location>
        <begin position="57"/>
        <end position="149"/>
    </location>
</feature>
<dbReference type="Pfam" id="PF24346">
    <property type="entry name" value="DUF7507"/>
    <property type="match status" value="2"/>
</dbReference>
<feature type="compositionally biased region" description="Acidic residues" evidence="1">
    <location>
        <begin position="5516"/>
        <end position="5528"/>
    </location>
</feature>
<evidence type="ECO:0000259" key="4">
    <source>
        <dbReference type="Pfam" id="PF24346"/>
    </source>
</evidence>
<gene>
    <name evidence="5" type="ORF">P8625_05365</name>
</gene>
<dbReference type="Pfam" id="PF13585">
    <property type="entry name" value="CHU_C"/>
    <property type="match status" value="1"/>
</dbReference>
<dbReference type="PROSITE" id="PS00018">
    <property type="entry name" value="EF_HAND_1"/>
    <property type="match status" value="1"/>
</dbReference>
<organism evidence="5 6">
    <name type="scientific">Tenacibaculum tangerinum</name>
    <dbReference type="NCBI Taxonomy" id="3038772"/>
    <lineage>
        <taxon>Bacteria</taxon>
        <taxon>Pseudomonadati</taxon>
        <taxon>Bacteroidota</taxon>
        <taxon>Flavobacteriia</taxon>
        <taxon>Flavobacteriales</taxon>
        <taxon>Flavobacteriaceae</taxon>
        <taxon>Tenacibaculum</taxon>
    </lineage>
</organism>
<sequence>MENNYTFSIRIFKIAFLYALLLSLSLHAAAFTSNEPSTSIYVDDALPEAKTLISAPDHTDTTTTHLFSHGRSGALFIEGQWRNPEEIVRWIRKTQLIKGSRHLNIYGCEFAKGEKGAAAVAYLENNLNITISASINITGKDGDWILEAGNTYNKPLNINYSFNLQDTDTDAIVDNLDLDDDNDGITDSSERTNTSTSLLSYNHNDNNAANHTAPSIMNSSIIASAEYYTTGPGITGTRIAKRASISNINATSLTQARNLGEYIQMRFTTQGSPAYIGSFLYQFGMRSGNSAYRIGVDISDNNFVTYTNIAANVSVGTTGTTQVYYNYNREYFLRPNTTYTIRFYFFSSSSGTAYFDDHRFAAYDAKDTDGDTLPDHLDLDSDNDGCFDVAESGGLDGNNDGILDNGSTTPPAVVVDGNGQVTNGTGGYNGLATNQPEYNATALSTTATPQDQTVTNAAPASFSVTTSAATATSYTTGTPVYGTPGNADAGITYQWYLGDPNASGTPLSDTGVYSGTNSATLTISNTSSLYDNAYYVVLTHTNNVCIEETYSALLLANPCDPLASGNTDTDDDGVADICDLDDDNDGILDVNESCIIAPSSTAEESFEDGTNIPNGSTPNQNWSSNFNFVANGSDVDFQTRSPDYVRDVEGSNHYDPPPNGSFSFGALLCDNDNATTSGGDGLGFIISQASIISDGIAVGSQFNFSFEYAPGHHYTPQGFDWEADVDTRIAVWYLNVAPGSVTAFTDLPVTPTENVLPGDFVSAGLLNGYKIMSPNSWNTFTGSLNWTGGDIIFAVQVLKGATTADLKEIAFVDNFIFQVDGSSACSDSDLDGTPDYLDLDSDNDGCFDVVESGGLDGNNDGILDDGSTTPPAVVVDGNGQVTNGTGGYDGLATNQPEYNATALSTTATPQDQTVTNAAPASFSVTTSASTATSYTAGTPVYGTPGNADAGITYQWYLGDPNASGIPLSDTGVYSGTSTATLAISDTSSLYGNAYYVVIGHTDNVCIEETYSAFLLADPCDPIASGNTDTDDDGVADICDLDDDNDGILDVNEYGDLIELTPANLGLGLDEVNATVTNVDISNLLGLPAGTILVSGTGIHTGGAAAPTNFWSGSGRPVTNIQITTLPGYGVYTQFIIDGALDPFDVEELISNDGVSYTRFAGEVTPPANVLYFDYGVENTSGVTYEPFVLDNVGFKSNAPVSNFSFYNLKANPQISNFKIYIVPPLDTDDDGLPNHLDLDSDNDGCFDVVESGGLDGNNDGILDDGSNTPPAVVVDGNGQVTNGTGGYDGATGNEYSAIALNTTATPQDQTVTNAAPASFSVTTSASTATSYTAGTPVYGTPGNADAGITYQWYLGDPNTSGTPLSDTGVYSGTSTATLTISDTSVLYGNAYYVVIGHTNYVCTETYSAVLLADSCDPIASGNTDTDNDGVADICDLDDDNDGILDVNEQSTCANPTIDLVGLVDDFGTGTTRTETQYISSTYTFEPSGQVNDGEYIVINNTGFIGAWGTWQLPNIIEDHTPGDTNGKMLLVNAAVAPGEFYRRNLTGFLPNSTMELRFWARDICPSCPTRPNITYSIRDMSDNILATANTGDFTSSQWEEFVLTANSGANNQLQFVLINNQNNSSGNDLVIDDISFSNKVCDTDQDGIPDHLDEDSDNDGCPDVVESGGLDTNNDGVLDGTGFASSGTVEGGTGGYNGANGTETVSDVISNVAIAPSPAAVCLGSDITLTATPTGLRVTDFGPTGATTDDTTIPIPAGDYVYRWYDTTAPATTLSTASTLDLTNVTTNGTYAVEVSTNNNTFSADNTGCGLEQTITVTVNPLPTAPTINPVNATICAGDDAVFTVSGDSGAVVSYDGAATGTVTLGAGGTATITVPSVSSETTINVTDSTNPTTGCIIPLTGVSATVSVVYKPILTVGDMTCDATTYTVNYISDGATITASGGTVDPITNTITGIALGDDITITASNGAGCDTTISVTGPDTCPTDCVQPDLSLGQAVCDGVGATTYTVSYTENTGATLLVVGGTDNNNGTITGNIGTNMTVTATNGNCELSLAVTSPVACDDPCENTAISIGGTSCATDGSATYDVTFTATAGATVTASVGTVGAGVVTDIPSGTEVVLTVSFPGCAENTVVTVPSADCPLCDLPVLTVGEITCDATTYTVNYISDGATITASGGTVDATTNTITGIALGDDITITASNGAGCDTTISVTGPDTCPTDCVQPDLSLGQAVCDGVGATTYTVSYTENTGATLLVVGGTDNNNGTITGNIGTNMTVTATNGNCELSLAVTSPVACDDPCENTAISIGGTSCATDGSATYDVTFTATAGATVTASVGTVGAGVVTDIPSGTEVVLTVSFPGCAENTVVTVPSADCPLCDLPVLTVGEITCDATTYSITYFSDGATITASGGTVDPTTNTITGIALGDDITITASNGAGCDTTISVTGPDTCPTDCVQPDLSLGQAVCDGVGATTYTVSYTENTGATLLVVGGTDNNNGTITGNIGTNMTVTATNGNCELSLAVTSPVACDDPCENTAISIGGTSCATDGSATYDVTFTATAGATVTASVGTVGAGVVTDIPSGTEVVLTVSFPGCAENTVVTVPSADCPLCDLPVLTAGEITCDATTYTVNYFSDGATITASGGTVDPTTNTITGIALGDDITITASNGAGCDTTISVTGPDTCPTDCVQPDLSLGQAVCDGVGATTYTVSYTENTGATLLVVGGTDNNNGTITGNIGTNMTVTATNGNCELSLAVTSPVACDDPCENTAISIGGTSCATDGSATYDVTFTATAGATVTASVGTVGAGVVTDIPSGTEVVLTVSFPGCAENTVVTVPSADCPLCDLPVLTVGEITCDATTYTVNYFSDGATITASGGTVDATTNTITGIALGDDITITASNGVGCDTTISVTGPDTCPTDCVQPDLSLGQAVCDGVGATTYTVSYTENTGATLLVVGGTDNNNGTITGNIGTNMTVTATNGNCELSLAVTSPVACDDPCENTAISIGGTSCATDGSATYDLTFTATAGATVTASVGTVGAGVVTDIPSGTEVVLTVSFPGCAENTVVTVPSADCPLCDLPVLTVGEITCDATTYTVNYFSDGATITASGGTVDATTNTITGIALGDDITITASNVAGCDTTISVTGPDTCPTDCVQPDLSLGQAVCDGVGATTYTVSYTENTGATLLVVGGTDNNNGTITGNIGTNMTVTATNGNCELSLAVTSPVACDDPCENTAISIGGTSCATDGSATYDVTFTATAGATVTASVGTVGAGVVTDIPSGTEVVLTVSFPGCAENTVVTVPSADCPLCDLPVLTVGEITCDATTYTVNYFSDGATITASGGTVDATTNTITGIALGDDITITASNGAGCDTTISVTGPDTCPTDCVQPDLSLGQAVCDGVGATTYTVSYTENTGATLLVVGGTDNNNGTITGNIGTNMTVTATNGNCELSLAVTSPVACDDPCENTAISIGGTSCATDGSATYDVTFTATAGATVTASVGTVGAGVVTDIPSGTEVVLTVSFPGCAENTVVTVPSADCPLCDLPVLTVGEITCDATTYTVNYFSDGATITASGGTVDATTNTITGIALGDDITITASNVAGCDTTISVTGPDTCPTDCVQPDLSLGQAVCDGVGATTYTVSYTENTGATLLVVGGTDNNNGTITGNIGTNMTVTATNGNCELSLAVTSPVACDDPCENTAISIGGTSCATDGSATYDVTFTATAGATVTASVGTVGAGVVTDIPSGTEVVLTVSFPGCAENTVVTVPSADCPLCDLPVLTVGEITCDATTYTVNYFSDGATITASGGTVDATTNTITGIALGDDITITASNGAGCDTTISVTGPDTCPTDCVQPDLSLGQAVCDGVGATTYTVSYTENTGATLLVVGGTDNNNGTITGNIGTNMTVTATNGNCEISLAVTSPVACDDPCENTAISIGGTSCATDGSATYDVTFTATAGATVTASVGTVGAGVVTDIPSGTEVVLTVSFPGCAENTVVTVPSADCPLCDLPVLTVGEITCDATTYTVNYFSDGATITASGGTVDATTNTITGIALGDDITITASNVAGCDTTISVTGPDTCPTDCVQPDLSLGQAVCDGVGATTYTVSYTENTGATLLVVGGTDNNNGTITGTIGTNMTVTATNGNCELSLAVTSPVACDDPCENTAISIGGTSCATDGSATYDVTFTATAGATVTASVGTVGAGVVTDIPSGTEVVLTVSFPGCAENTVVTVPSADCPLCDLPVLTVGEITCDATTYTVNYFSDGATITASGGTVDATTNTITGIALGDDITITASNGAGCDTTISVTGPDTCPTDCVQPDLSLGQAVCDGVGATTYTVSYTENTGATLLVVGGTDNNNGTITGNIGTNMTVTATNGNCELSLAVTSPVACDDPCENTAISIGGTSCATDGSATYDVTFTATAGATVTASVGTVGAGVVTDIPSGTEVVLTVSFPGCAENTVVTVPSADCPLCDLPVLTVGEITCDATTYSVNYISDGATITASGGTVDATTNTITGIALGDDITITASNGAGCDTTISVTGPDTCPTDCVQPDLSLGQAVCDGVGATTYTVSYTENTGATLLVVGGTDNNNGTITGNIGTNMTVTATNGNCELSLAVTSPVACDDPCENTAISIGGTSCATDGSATYDVTFTATAGATVTASVGTVGAGVVTDIPSGTEVVLTVSFPGCAENTVVTVPSADCPLCDLPVLTVGEITCDATTYTVNYFSDGATITASGGTVDATTNTITGIALGDDITITASNGAGCDTTISVTGPDTCPTDCVQPDLSLGQAVCDGVGATTYTVSYTENTGATLLVVGGTDNNNGTITGNIGTNMTVTATNGNCELSLAVTSPVACDDPCENTAISIGGTSCATDGSATYDLTFTATAGATVTASVGTVSAGVVTDIPSGTDVVLTVSFPGCAENTVVTVPSADCPLCDLPVLTVGEITCDATTYTVNYFSDGATITASGGTVDATTNTITGIPLGDDITITASNGAGCDTTISVTGPDTCPTDCVQPDLSLGQAVCDGVGATTYTVSYTENTGATLLVVGGTDNNNGTITGNIGTNMTVTATNGNCELSLAVTSPVACDDPCENTAISIGGTSCATDGSATYDLTFTATAGATVTASVGTVGAGVVTDIPSGTDVVLTVSFPGCAENTVVTVPSADCPLCDLPVLTVGEITCDATTYTVNYFSDGATITASGGTVDATTNTITGIALGDDITITASNGAGCDTTISVTGPDTCPTDCVQPDLSLGQAVCDGVGATTYTVSYTENTGATLLVVGGTDNNNGTITGTIGTNMTITATNGNCELSLAVTSPVACDDPCENTAISIGGTSCATDGSATYDVTFTATAGATVTASVGTVGAGVVTGIPSGTEVVLTVSFPGCAENTVVTVPSKNCKRPSISLLKTATFNDENGDGIAQSGETITYSFEVINTGNVALNNISINDDLLGGIVCTIPTLNIGEVNTSCSATYSITQIDVDTGSVTNAAVVTATDSDNNTISDNSDDPNNPTDDDPDADGDPDDPTVSTLQQQPAIEVTKTMEVSGVNVGDLITYTISVENTGNMTLDNLSLEDTLTNGFGDVISLTTEPTFVYATLGSPEGTLLPKEIAEYTATFVITQQALNSSTVSNTVLVTADANNGEIVEDVSDDGDDFDGNTVDDPTEITLGCLEIFNEFTPNGDGIDETFVINCIEQYPNNTLEVYNRWGNLVFKTKGYRNDWNGFANVKAVLNTGSDLPVGTYYYVLDLGDNSKPRVGWLYIHR</sequence>
<dbReference type="NCBIfam" id="TIGR04131">
    <property type="entry name" value="Bac_Flav_CTERM"/>
    <property type="match status" value="1"/>
</dbReference>
<evidence type="ECO:0000259" key="3">
    <source>
        <dbReference type="Pfam" id="PF14252"/>
    </source>
</evidence>
<evidence type="ECO:0000313" key="5">
    <source>
        <dbReference type="EMBL" id="WGH76588.1"/>
    </source>
</evidence>
<feature type="domain" description="DUF7507" evidence="4">
    <location>
        <begin position="5537"/>
        <end position="5650"/>
    </location>
</feature>
<dbReference type="InterPro" id="IPR028974">
    <property type="entry name" value="TSP_type-3_rpt"/>
</dbReference>
<feature type="compositionally biased region" description="Low complexity" evidence="1">
    <location>
        <begin position="5498"/>
        <end position="5515"/>
    </location>
</feature>
<dbReference type="Pfam" id="PF14252">
    <property type="entry name" value="DUF4347"/>
    <property type="match status" value="1"/>
</dbReference>
<evidence type="ECO:0000256" key="1">
    <source>
        <dbReference type="SAM" id="MobiDB-lite"/>
    </source>
</evidence>
<evidence type="ECO:0000313" key="6">
    <source>
        <dbReference type="Proteomes" id="UP001232001"/>
    </source>
</evidence>
<dbReference type="InterPro" id="IPR055354">
    <property type="entry name" value="DUF7507"/>
</dbReference>
<dbReference type="EMBL" id="CP122539">
    <property type="protein sequence ID" value="WGH76588.1"/>
    <property type="molecule type" value="Genomic_DNA"/>
</dbReference>
<evidence type="ECO:0000256" key="2">
    <source>
        <dbReference type="SAM" id="SignalP"/>
    </source>
</evidence>
<feature type="region of interest" description="Disordered" evidence="1">
    <location>
        <begin position="5498"/>
        <end position="5536"/>
    </location>
</feature>
<dbReference type="SMART" id="SM00710">
    <property type="entry name" value="PbH1"/>
    <property type="match status" value="17"/>
</dbReference>
<dbReference type="Proteomes" id="UP001232001">
    <property type="component" value="Chromosome"/>
</dbReference>
<dbReference type="InterPro" id="IPR025592">
    <property type="entry name" value="DUF4347"/>
</dbReference>
<feature type="signal peptide" evidence="2">
    <location>
        <begin position="1"/>
        <end position="28"/>
    </location>
</feature>
<proteinExistence type="predicted"/>
<dbReference type="RefSeq" id="WP_279652452.1">
    <property type="nucleotide sequence ID" value="NZ_CP122539.1"/>
</dbReference>
<name>A0ABY8L8T7_9FLAO</name>
<keyword evidence="2" id="KW-0732">Signal</keyword>
<dbReference type="InterPro" id="IPR018247">
    <property type="entry name" value="EF_Hand_1_Ca_BS"/>
</dbReference>
<feature type="domain" description="DUF7507" evidence="4">
    <location>
        <begin position="5405"/>
        <end position="5507"/>
    </location>
</feature>
<reference evidence="5 6" key="1">
    <citation type="submission" date="2023-04" db="EMBL/GenBank/DDBJ databases">
        <title>Tenacibaculum tangerinum sp. nov., isolated from sea tidal flat of South Korea.</title>
        <authorList>
            <person name="Lee S.H."/>
            <person name="Kim J.-J."/>
        </authorList>
    </citation>
    <scope>NUCLEOTIDE SEQUENCE [LARGE SCALE GENOMIC DNA]</scope>
    <source>
        <strain evidence="5 6">GRR-S3-23</strain>
    </source>
</reference>
<dbReference type="InterPro" id="IPR026341">
    <property type="entry name" value="T9SS_type_B"/>
</dbReference>
<dbReference type="InterPro" id="IPR006626">
    <property type="entry name" value="PbH1"/>
</dbReference>
<protein>
    <submittedName>
        <fullName evidence="5">Gliding motility-associated C-terminal domain-containing protein</fullName>
    </submittedName>
</protein>
<feature type="chain" id="PRO_5045937343" evidence="2">
    <location>
        <begin position="29"/>
        <end position="5766"/>
    </location>
</feature>
<accession>A0ABY8L8T7</accession>
<dbReference type="Gene3D" id="4.10.1080.10">
    <property type="entry name" value="TSP type-3 repeat"/>
    <property type="match status" value="1"/>
</dbReference>
<keyword evidence="6" id="KW-1185">Reference proteome</keyword>